<dbReference type="EMBL" id="JARPZN010000002">
    <property type="protein sequence ID" value="MDT2689324.1"/>
    <property type="molecule type" value="Genomic_DNA"/>
</dbReference>
<evidence type="ECO:0000313" key="2">
    <source>
        <dbReference type="EMBL" id="MBA0973378.1"/>
    </source>
</evidence>
<reference evidence="4" key="3">
    <citation type="submission" date="2023-03" db="EMBL/GenBank/DDBJ databases">
        <authorList>
            <person name="Shen W."/>
            <person name="Cai J."/>
        </authorList>
    </citation>
    <scope>NUCLEOTIDE SEQUENCE</scope>
    <source>
        <strain evidence="4">K69-2</strain>
    </source>
</reference>
<reference evidence="5 6" key="1">
    <citation type="submission" date="2020-03" db="EMBL/GenBank/DDBJ databases">
        <title>Characterization of ganglioside-mimicking enterococci.</title>
        <authorList>
            <person name="Patry R.T."/>
            <person name="Nothaft H."/>
            <person name="Bridger R."/>
            <person name="Shajahan A."/>
            <person name="Huynh S."/>
            <person name="Sanchez S."/>
            <person name="Azadi P."/>
            <person name="Cooper K."/>
            <person name="Miller W.G."/>
            <person name="Parker C.T."/>
            <person name="Wells L."/>
            <person name="Szymanski C.M."/>
        </authorList>
    </citation>
    <scope>NUCLEOTIDE SEQUENCE [LARGE SCALE GENOMIC DNA]</scope>
    <source>
        <strain evidence="5 6">EGM181</strain>
    </source>
</reference>
<organism evidence="3 8">
    <name type="scientific">Enterococcus gallinarum</name>
    <dbReference type="NCBI Taxonomy" id="1353"/>
    <lineage>
        <taxon>Bacteria</taxon>
        <taxon>Bacillati</taxon>
        <taxon>Bacillota</taxon>
        <taxon>Bacilli</taxon>
        <taxon>Lactobacillales</taxon>
        <taxon>Enterococcaceae</taxon>
        <taxon>Enterococcus</taxon>
    </lineage>
</organism>
<feature type="transmembrane region" description="Helical" evidence="1">
    <location>
        <begin position="118"/>
        <end position="137"/>
    </location>
</feature>
<sequence>MSKWQLKDVIMVGIVSLVFGVVYLGAVHLGVLLSTLLTPFGLAILANEFLFGIWFMASAFAGYVLRKPGAATITEMIAALLEVFMGNFYGPIIFVSGFLQGIGTEAGFAAFRYRKFGWSSLILGALGATVTSFIWGMIRSSFLDLKWQLLLTIFVIRLLSALLFSAVLVKVVCDHLAKMGVLNSYPIAQHTRFKQSRVKE</sequence>
<evidence type="ECO:0000313" key="8">
    <source>
        <dbReference type="Proteomes" id="UP001241571"/>
    </source>
</evidence>
<dbReference type="Proteomes" id="UP001241571">
    <property type="component" value="Unassembled WGS sequence"/>
</dbReference>
<dbReference type="GeneID" id="93223929"/>
<name>A0A2K3QZ14_ENTGA</name>
<evidence type="ECO:0000313" key="7">
    <source>
        <dbReference type="Proteomes" id="UP000571857"/>
    </source>
</evidence>
<dbReference type="EMBL" id="JASUBT010000005">
    <property type="protein sequence ID" value="MDL4935894.1"/>
    <property type="molecule type" value="Genomic_DNA"/>
</dbReference>
<proteinExistence type="predicted"/>
<feature type="transmembrane region" description="Helical" evidence="1">
    <location>
        <begin position="12"/>
        <end position="34"/>
    </location>
</feature>
<feature type="transmembrane region" description="Helical" evidence="1">
    <location>
        <begin position="40"/>
        <end position="65"/>
    </location>
</feature>
<dbReference type="InterPro" id="IPR017195">
    <property type="entry name" value="ABC_thiamin-permease_prd"/>
</dbReference>
<dbReference type="RefSeq" id="WP_103300031.1">
    <property type="nucleotide sequence ID" value="NZ_BSYC01000002.1"/>
</dbReference>
<dbReference type="Proteomes" id="UP000516696">
    <property type="component" value="Chromosome"/>
</dbReference>
<dbReference type="Proteomes" id="UP000571857">
    <property type="component" value="Unassembled WGS sequence"/>
</dbReference>
<dbReference type="Proteomes" id="UP001183682">
    <property type="component" value="Unassembled WGS sequence"/>
</dbReference>
<protein>
    <submittedName>
        <fullName evidence="5">ABC transporter permease</fullName>
    </submittedName>
    <submittedName>
        <fullName evidence="3">ECF transporter S component</fullName>
    </submittedName>
</protein>
<dbReference type="EMBL" id="CP050485">
    <property type="protein sequence ID" value="QOG27245.1"/>
    <property type="molecule type" value="Genomic_DNA"/>
</dbReference>
<keyword evidence="1" id="KW-0812">Transmembrane</keyword>
<dbReference type="EMBL" id="JABXJK010000064">
    <property type="protein sequence ID" value="MBA0973378.1"/>
    <property type="molecule type" value="Genomic_DNA"/>
</dbReference>
<evidence type="ECO:0000313" key="5">
    <source>
        <dbReference type="EMBL" id="QOG27245.1"/>
    </source>
</evidence>
<evidence type="ECO:0000256" key="1">
    <source>
        <dbReference type="SAM" id="Phobius"/>
    </source>
</evidence>
<keyword evidence="1" id="KW-1133">Transmembrane helix</keyword>
<gene>
    <name evidence="5" type="ORF">EGM181_08285</name>
    <name evidence="2" type="ORF">HWH42_12455</name>
    <name evidence="4" type="ORF">P7E30_03755</name>
    <name evidence="3" type="ORF">QRX88_09225</name>
</gene>
<feature type="transmembrane region" description="Helical" evidence="1">
    <location>
        <begin position="149"/>
        <end position="169"/>
    </location>
</feature>
<evidence type="ECO:0000313" key="4">
    <source>
        <dbReference type="EMBL" id="MDT2689324.1"/>
    </source>
</evidence>
<feature type="transmembrane region" description="Helical" evidence="1">
    <location>
        <begin position="77"/>
        <end position="98"/>
    </location>
</feature>
<dbReference type="PIRSF" id="PIRSF037394">
    <property type="entry name" value="ABC_thiamine-permease_YkoE_prd"/>
    <property type="match status" value="1"/>
</dbReference>
<keyword evidence="1" id="KW-0472">Membrane</keyword>
<evidence type="ECO:0000313" key="6">
    <source>
        <dbReference type="Proteomes" id="UP000516696"/>
    </source>
</evidence>
<dbReference type="AlphaFoldDB" id="A0A2K3QZ14"/>
<accession>A0A2K3QZ14</accession>
<reference evidence="3 8" key="4">
    <citation type="submission" date="2023-06" db="EMBL/GenBank/DDBJ databases">
        <title>Acute promotion of culturable opportunistic pathogens and persistent increase of antibiotic resistance following antibiotic exposure in mouse gut microbiota.</title>
        <authorList>
            <person name="Li L."/>
            <person name="Wang B."/>
            <person name="Sun Y."/>
            <person name="Wang M."/>
            <person name="Xu H."/>
        </authorList>
    </citation>
    <scope>NUCLEOTIDE SEQUENCE [LARGE SCALE GENOMIC DNA]</scope>
    <source>
        <strain evidence="3 8">CRI2_2</strain>
    </source>
</reference>
<dbReference type="Pfam" id="PF09819">
    <property type="entry name" value="ABC_cobalt"/>
    <property type="match status" value="1"/>
</dbReference>
<evidence type="ECO:0000313" key="3">
    <source>
        <dbReference type="EMBL" id="MDL4935894.1"/>
    </source>
</evidence>
<reference evidence="2 7" key="2">
    <citation type="submission" date="2020-06" db="EMBL/GenBank/DDBJ databases">
        <title>Crossreactivity between MHC class I-restricted antigens from cancer cells and an enterococcal bacteriophage.</title>
        <authorList>
            <person name="Fluckiger A."/>
            <person name="Daillere R."/>
            <person name="Sassi M."/>
            <person name="Cattoir V."/>
            <person name="Kroemer G."/>
            <person name="Zitvogel L."/>
        </authorList>
    </citation>
    <scope>NUCLEOTIDE SEQUENCE [LARGE SCALE GENOMIC DNA]</scope>
    <source>
        <strain evidence="2 7">EG4</strain>
    </source>
</reference>